<dbReference type="AlphaFoldDB" id="A0A382HIM7"/>
<gene>
    <name evidence="1" type="ORF">METZ01_LOCUS239769</name>
</gene>
<feature type="non-terminal residue" evidence="1">
    <location>
        <position position="1"/>
    </location>
</feature>
<evidence type="ECO:0000313" key="1">
    <source>
        <dbReference type="EMBL" id="SVB86915.1"/>
    </source>
</evidence>
<dbReference type="EMBL" id="UINC01061388">
    <property type="protein sequence ID" value="SVB86915.1"/>
    <property type="molecule type" value="Genomic_DNA"/>
</dbReference>
<proteinExistence type="predicted"/>
<reference evidence="1" key="1">
    <citation type="submission" date="2018-05" db="EMBL/GenBank/DDBJ databases">
        <authorList>
            <person name="Lanie J.A."/>
            <person name="Ng W.-L."/>
            <person name="Kazmierczak K.M."/>
            <person name="Andrzejewski T.M."/>
            <person name="Davidsen T.M."/>
            <person name="Wayne K.J."/>
            <person name="Tettelin H."/>
            <person name="Glass J.I."/>
            <person name="Rusch D."/>
            <person name="Podicherti R."/>
            <person name="Tsui H.-C.T."/>
            <person name="Winkler M.E."/>
        </authorList>
    </citation>
    <scope>NUCLEOTIDE SEQUENCE</scope>
</reference>
<protein>
    <submittedName>
        <fullName evidence="1">Uncharacterized protein</fullName>
    </submittedName>
</protein>
<sequence>CSTWHIDHQDRNARMAARVTFPEENNSRKPE</sequence>
<organism evidence="1">
    <name type="scientific">marine metagenome</name>
    <dbReference type="NCBI Taxonomy" id="408172"/>
    <lineage>
        <taxon>unclassified sequences</taxon>
        <taxon>metagenomes</taxon>
        <taxon>ecological metagenomes</taxon>
    </lineage>
</organism>
<name>A0A382HIM7_9ZZZZ</name>
<accession>A0A382HIM7</accession>